<comment type="caution">
    <text evidence="1">The sequence shown here is derived from an EMBL/GenBank/DDBJ whole genome shotgun (WGS) entry which is preliminary data.</text>
</comment>
<gene>
    <name evidence="1" type="ORF">BJ978_002202</name>
</gene>
<dbReference type="Proteomes" id="UP001139722">
    <property type="component" value="Unassembled WGS sequence"/>
</dbReference>
<name>A0A9X2H1N3_9MICO</name>
<evidence type="ECO:0000313" key="2">
    <source>
        <dbReference type="Proteomes" id="UP001139722"/>
    </source>
</evidence>
<dbReference type="EMBL" id="JAMZDY010000001">
    <property type="protein sequence ID" value="MCP2371526.1"/>
    <property type="molecule type" value="Genomic_DNA"/>
</dbReference>
<evidence type="ECO:0000313" key="1">
    <source>
        <dbReference type="EMBL" id="MCP2371526.1"/>
    </source>
</evidence>
<protein>
    <submittedName>
        <fullName evidence="1">Uncharacterized protein</fullName>
    </submittedName>
</protein>
<reference evidence="1" key="1">
    <citation type="submission" date="2022-06" db="EMBL/GenBank/DDBJ databases">
        <title>Sequencing the genomes of 1000 actinobacteria strains.</title>
        <authorList>
            <person name="Klenk H.-P."/>
        </authorList>
    </citation>
    <scope>NUCLEOTIDE SEQUENCE</scope>
    <source>
        <strain evidence="1">DSM 22016</strain>
    </source>
</reference>
<dbReference type="PROSITE" id="PS51257">
    <property type="entry name" value="PROKAR_LIPOPROTEIN"/>
    <property type="match status" value="1"/>
</dbReference>
<keyword evidence="2" id="KW-1185">Reference proteome</keyword>
<sequence>MNGRRLAAAGAVVAVALLLSGCVPEYFAKINAGQQRVDTEVEEAGLEASVDADYSCTGALPFTATTCRAAVTVTTDDLDVIERAAELEALRAETDGRSWTVVYRGTTYWAEPDNLAQLPVVDGTLPTGVTIDRVEIGDARVGIALTDVTSFEQLCALGEEQTSAGIITSRVEGRTDLEVRLDAVDDAAFADACDLGDAAIDSLGLSTLTRVGIGPDDAGGLTLTIIPKTQDALDAAREWVAAVAIPEGVDVDASVYY</sequence>
<proteinExistence type="predicted"/>
<organism evidence="1 2">
    <name type="scientific">Agromyces terreus</name>
    <dbReference type="NCBI Taxonomy" id="424795"/>
    <lineage>
        <taxon>Bacteria</taxon>
        <taxon>Bacillati</taxon>
        <taxon>Actinomycetota</taxon>
        <taxon>Actinomycetes</taxon>
        <taxon>Micrococcales</taxon>
        <taxon>Microbacteriaceae</taxon>
        <taxon>Agromyces</taxon>
    </lineage>
</organism>
<dbReference type="RefSeq" id="WP_156999648.1">
    <property type="nucleotide sequence ID" value="NZ_BAAANU010000017.1"/>
</dbReference>
<accession>A0A9X2H1N3</accession>
<dbReference type="OrthoDB" id="9852146at2"/>
<dbReference type="AlphaFoldDB" id="A0A9X2H1N3"/>